<dbReference type="InterPro" id="IPR007849">
    <property type="entry name" value="ATP10"/>
</dbReference>
<feature type="region of interest" description="Disordered" evidence="1">
    <location>
        <begin position="58"/>
        <end position="97"/>
    </location>
</feature>
<dbReference type="Proteomes" id="UP000019376">
    <property type="component" value="Unassembled WGS sequence"/>
</dbReference>
<proteinExistence type="predicted"/>
<dbReference type="OrthoDB" id="17089at2759"/>
<evidence type="ECO:0008006" key="4">
    <source>
        <dbReference type="Google" id="ProtNLM"/>
    </source>
</evidence>
<dbReference type="STRING" id="933388.S8BBH3"/>
<gene>
    <name evidence="2" type="ORF">PDE_07187</name>
</gene>
<dbReference type="eggNOG" id="KOG4614">
    <property type="taxonomic scope" value="Eukaryota"/>
</dbReference>
<dbReference type="GO" id="GO:0033615">
    <property type="term" value="P:mitochondrial proton-transporting ATP synthase complex assembly"/>
    <property type="evidence" value="ECO:0007669"/>
    <property type="project" value="TreeGrafter"/>
</dbReference>
<accession>S8BBH3</accession>
<dbReference type="Pfam" id="PF05176">
    <property type="entry name" value="ATP-synt_10"/>
    <property type="match status" value="1"/>
</dbReference>
<keyword evidence="3" id="KW-1185">Reference proteome</keyword>
<evidence type="ECO:0000313" key="2">
    <source>
        <dbReference type="EMBL" id="EPS32227.1"/>
    </source>
</evidence>
<reference evidence="2 3" key="1">
    <citation type="journal article" date="2013" name="PLoS ONE">
        <title>Genomic and secretomic analyses reveal unique features of the lignocellulolytic enzyme system of Penicillium decumbens.</title>
        <authorList>
            <person name="Liu G."/>
            <person name="Zhang L."/>
            <person name="Wei X."/>
            <person name="Zou G."/>
            <person name="Qin Y."/>
            <person name="Ma L."/>
            <person name="Li J."/>
            <person name="Zheng H."/>
            <person name="Wang S."/>
            <person name="Wang C."/>
            <person name="Xun L."/>
            <person name="Zhao G.-P."/>
            <person name="Zhou Z."/>
            <person name="Qu Y."/>
        </authorList>
    </citation>
    <scope>NUCLEOTIDE SEQUENCE [LARGE SCALE GENOMIC DNA]</scope>
    <source>
        <strain evidence="3">114-2 / CGMCC 5302</strain>
    </source>
</reference>
<dbReference type="GO" id="GO:0005743">
    <property type="term" value="C:mitochondrial inner membrane"/>
    <property type="evidence" value="ECO:0007669"/>
    <property type="project" value="TreeGrafter"/>
</dbReference>
<dbReference type="PhylomeDB" id="S8BBH3"/>
<dbReference type="PANTHER" id="PTHR28106">
    <property type="entry name" value="MITOCHONDRIAL ATPASE COMPLEX SUBUNIT ATP10"/>
    <property type="match status" value="1"/>
</dbReference>
<dbReference type="AlphaFoldDB" id="S8BBH3"/>
<sequence length="354" mass="40418">MWKAQSSGMRTMRAVLPGIYRCSGSQVRSTAVHFNAKTQTIRHYAATNSMRNAIKEEVNKPVTVPSAAQKQAQPLRRGVQFQQNQDMKPQPGDKDFKPPMLDRPIGTNAPPMAGENTGVDSRSLKQRRDDFVNYDRHLERRKELTRQVAKPYFREWSNLRFLEGKTFVSNPRLFKGDKALYFPNMSGITLAQPKNRQDTTPVLQGKISVVKLFSSVWAETQVGSFTGPTQNPRLTELLANNLQVAQMVDINLEENRMKATLVKMFMWSMRRKLPEQQHPRYFLVQKGFTESLKEAVGMMNSKVGYVYLVDSECRIRWAGSGNAEPAEMETLNAGLQKLITERKAIYEAELVKRK</sequence>
<evidence type="ECO:0000313" key="3">
    <source>
        <dbReference type="Proteomes" id="UP000019376"/>
    </source>
</evidence>
<organism evidence="2 3">
    <name type="scientific">Penicillium oxalicum (strain 114-2 / CGMCC 5302)</name>
    <name type="common">Penicillium decumbens</name>
    <dbReference type="NCBI Taxonomy" id="933388"/>
    <lineage>
        <taxon>Eukaryota</taxon>
        <taxon>Fungi</taxon>
        <taxon>Dikarya</taxon>
        <taxon>Ascomycota</taxon>
        <taxon>Pezizomycotina</taxon>
        <taxon>Eurotiomycetes</taxon>
        <taxon>Eurotiomycetidae</taxon>
        <taxon>Eurotiales</taxon>
        <taxon>Aspergillaceae</taxon>
        <taxon>Penicillium</taxon>
    </lineage>
</organism>
<dbReference type="PANTHER" id="PTHR28106:SF1">
    <property type="entry name" value="MITOCHONDRIAL ATPASE COMPLEX SUBUNIT ATP10"/>
    <property type="match status" value="1"/>
</dbReference>
<dbReference type="HOGENOM" id="CLU_047290_0_0_1"/>
<protein>
    <recommendedName>
        <fullName evidence="4">Mitochondrial ATPase complex subunit ATP10</fullName>
    </recommendedName>
</protein>
<evidence type="ECO:0000256" key="1">
    <source>
        <dbReference type="SAM" id="MobiDB-lite"/>
    </source>
</evidence>
<name>S8BBH3_PENO1</name>
<dbReference type="EMBL" id="KB644414">
    <property type="protein sequence ID" value="EPS32227.1"/>
    <property type="molecule type" value="Genomic_DNA"/>
</dbReference>